<accession>A0A915I283</accession>
<organism evidence="1 2">
    <name type="scientific">Romanomermis culicivorax</name>
    <name type="common">Nematode worm</name>
    <dbReference type="NCBI Taxonomy" id="13658"/>
    <lineage>
        <taxon>Eukaryota</taxon>
        <taxon>Metazoa</taxon>
        <taxon>Ecdysozoa</taxon>
        <taxon>Nematoda</taxon>
        <taxon>Enoplea</taxon>
        <taxon>Dorylaimia</taxon>
        <taxon>Mermithida</taxon>
        <taxon>Mermithoidea</taxon>
        <taxon>Mermithidae</taxon>
        <taxon>Romanomermis</taxon>
    </lineage>
</organism>
<protein>
    <submittedName>
        <fullName evidence="2">Ovule protein</fullName>
    </submittedName>
</protein>
<dbReference type="WBParaSite" id="nRc.2.0.1.t07573-RA">
    <property type="protein sequence ID" value="nRc.2.0.1.t07573-RA"/>
    <property type="gene ID" value="nRc.2.0.1.g07573"/>
</dbReference>
<evidence type="ECO:0000313" key="2">
    <source>
        <dbReference type="WBParaSite" id="nRc.2.0.1.t07573-RA"/>
    </source>
</evidence>
<proteinExistence type="predicted"/>
<keyword evidence="1" id="KW-1185">Reference proteome</keyword>
<reference evidence="2" key="1">
    <citation type="submission" date="2022-11" db="UniProtKB">
        <authorList>
            <consortium name="WormBaseParasite"/>
        </authorList>
    </citation>
    <scope>IDENTIFICATION</scope>
</reference>
<dbReference type="Proteomes" id="UP000887565">
    <property type="component" value="Unplaced"/>
</dbReference>
<evidence type="ECO:0000313" key="1">
    <source>
        <dbReference type="Proteomes" id="UP000887565"/>
    </source>
</evidence>
<sequence length="80" mass="9300">TFGDFPPPYFCNDQFLVILYLILNERRWRTNGAIKGHDNDNNKSMKLMIALAMDNTQHKCLQITRVSHQILAFSQKDACK</sequence>
<dbReference type="AlphaFoldDB" id="A0A915I283"/>
<name>A0A915I283_ROMCU</name>